<dbReference type="EMBL" id="VXPY01000118">
    <property type="protein sequence ID" value="MYD91827.1"/>
    <property type="molecule type" value="Genomic_DNA"/>
</dbReference>
<feature type="domain" description="Class II aldolase/adducin N-terminal" evidence="3">
    <location>
        <begin position="19"/>
        <end position="218"/>
    </location>
</feature>
<dbReference type="InterPro" id="IPR001303">
    <property type="entry name" value="Aldolase_II/adducin_N"/>
</dbReference>
<dbReference type="InterPro" id="IPR002347">
    <property type="entry name" value="SDR_fam"/>
</dbReference>
<dbReference type="InterPro" id="IPR013454">
    <property type="entry name" value="Bifunc_RhaD/ADH"/>
</dbReference>
<organism evidence="4">
    <name type="scientific">Caldilineaceae bacterium SB0662_bin_9</name>
    <dbReference type="NCBI Taxonomy" id="2605258"/>
    <lineage>
        <taxon>Bacteria</taxon>
        <taxon>Bacillati</taxon>
        <taxon>Chloroflexota</taxon>
        <taxon>Caldilineae</taxon>
        <taxon>Caldilineales</taxon>
        <taxon>Caldilineaceae</taxon>
    </lineage>
</organism>
<dbReference type="InterPro" id="IPR036291">
    <property type="entry name" value="NAD(P)-bd_dom_sf"/>
</dbReference>
<dbReference type="PANTHER" id="PTHR43669">
    <property type="entry name" value="5-KETO-D-GLUCONATE 5-REDUCTASE"/>
    <property type="match status" value="1"/>
</dbReference>
<proteinExistence type="inferred from homology"/>
<dbReference type="Pfam" id="PF00596">
    <property type="entry name" value="Aldolase_II"/>
    <property type="match status" value="1"/>
</dbReference>
<keyword evidence="2" id="KW-0560">Oxidoreductase</keyword>
<evidence type="ECO:0000259" key="3">
    <source>
        <dbReference type="SMART" id="SM01007"/>
    </source>
</evidence>
<evidence type="ECO:0000256" key="1">
    <source>
        <dbReference type="ARBA" id="ARBA00006484"/>
    </source>
</evidence>
<accession>A0A6B1DY90</accession>
<dbReference type="GO" id="GO:0016491">
    <property type="term" value="F:oxidoreductase activity"/>
    <property type="evidence" value="ECO:0007669"/>
    <property type="project" value="UniProtKB-KW"/>
</dbReference>
<dbReference type="FunFam" id="3.40.50.720:FF:000084">
    <property type="entry name" value="Short-chain dehydrogenase reductase"/>
    <property type="match status" value="1"/>
</dbReference>
<dbReference type="NCBIfam" id="NF006190">
    <property type="entry name" value="PRK08324.1-4"/>
    <property type="match status" value="1"/>
</dbReference>
<reference evidence="4" key="1">
    <citation type="submission" date="2019-09" db="EMBL/GenBank/DDBJ databases">
        <title>Characterisation of the sponge microbiome using genome-centric metagenomics.</title>
        <authorList>
            <person name="Engelberts J.P."/>
            <person name="Robbins S.J."/>
            <person name="De Goeij J.M."/>
            <person name="Aranda M."/>
            <person name="Bell S.C."/>
            <person name="Webster N.S."/>
        </authorList>
    </citation>
    <scope>NUCLEOTIDE SEQUENCE</scope>
    <source>
        <strain evidence="4">SB0662_bin_9</strain>
    </source>
</reference>
<dbReference type="AlphaFoldDB" id="A0A6B1DY90"/>
<evidence type="ECO:0000256" key="2">
    <source>
        <dbReference type="ARBA" id="ARBA00023002"/>
    </source>
</evidence>
<comment type="caution">
    <text evidence="4">The sequence shown here is derived from an EMBL/GenBank/DDBJ whole genome shotgun (WGS) entry which is preliminary data.</text>
</comment>
<name>A0A6B1DY90_9CHLR</name>
<dbReference type="NCBIfam" id="TIGR02632">
    <property type="entry name" value="RhaD_aldol-ADH"/>
    <property type="match status" value="1"/>
</dbReference>
<dbReference type="PRINTS" id="PR00081">
    <property type="entry name" value="GDHRDH"/>
</dbReference>
<sequence>MPANLWNDAEVARLPALDGLVYRSNLLGRDRTVCNIFGGNTSVKLTETDHLGRDVEVLWVKGSGSDVLTITEQGFAGLRQAEILPLMARDEMSDEEMVEYLSHTVHALDRPRQSIETLLHGFTPAVHVDHTHPDSVISLACLPDGKAECAKVWGDRMVWVDYIRPGFTLSKWIGEGLRANPQAECVVMGKHGLVTWGESSLACYESTLSIIAEAEDYVAARQRTVSAGRSRPDAQPSGVWARVLPVVRGLVSARRPAILKRDDSPEVLAFLAQPGIKAATQIGAACPDHLVHTKRLPLFVDWHPDQSEDVETLLERLRDGMDRFVADYEAYFAANAASGDEMTDPYPRVILIPGLGMINTGADANAADISNQLYYRAIDVINGSQAVDKFVSLTPEEAFGIEYWPLELYKLSLKPPPRELAGRVVAVTGGGSGIGRATALRLAADDAHVAILDINMDAANATASVIEERHGTGRAVALQCDVTDADAVDRVMEEVVLAYGGIDILVSNAGMAIAGAIEDATDAEWQRTMDILAKGYFQVSRAAFRVWKRQGMGGSLIYVVSKNAVYAGRNASVYSAAKAAELHMARCLAEEGGAAGIRVNCVLPDAVIQGSGIWDAGWREARASSYGIEEDELAEFYRQRTTLKVNVTPDHIAEAISFLAGPRASRTTGGALTVDGGVPAAFVR</sequence>
<dbReference type="PANTHER" id="PTHR43669:SF8">
    <property type="entry name" value="SHORT-CHAIN TYPE DEHYDROGENASE_REDUCTASE-RELATED"/>
    <property type="match status" value="1"/>
</dbReference>
<dbReference type="Gene3D" id="3.40.50.720">
    <property type="entry name" value="NAD(P)-binding Rossmann-like Domain"/>
    <property type="match status" value="1"/>
</dbReference>
<dbReference type="SMART" id="SM01007">
    <property type="entry name" value="Aldolase_II"/>
    <property type="match status" value="1"/>
</dbReference>
<dbReference type="SUPFAM" id="SSF53639">
    <property type="entry name" value="AraD/HMP-PK domain-like"/>
    <property type="match status" value="1"/>
</dbReference>
<dbReference type="NCBIfam" id="NF006189">
    <property type="entry name" value="PRK08324.1-3"/>
    <property type="match status" value="1"/>
</dbReference>
<gene>
    <name evidence="4" type="ORF">F4Y08_16105</name>
</gene>
<protein>
    <submittedName>
        <fullName evidence="4">Bifunctional aldolase/short-chain dehydrogenase</fullName>
    </submittedName>
</protein>
<comment type="similarity">
    <text evidence="1">Belongs to the short-chain dehydrogenases/reductases (SDR) family.</text>
</comment>
<dbReference type="Pfam" id="PF13561">
    <property type="entry name" value="adh_short_C2"/>
    <property type="match status" value="1"/>
</dbReference>
<dbReference type="SUPFAM" id="SSF51735">
    <property type="entry name" value="NAD(P)-binding Rossmann-fold domains"/>
    <property type="match status" value="1"/>
</dbReference>
<evidence type="ECO:0000313" key="4">
    <source>
        <dbReference type="EMBL" id="MYD91827.1"/>
    </source>
</evidence>
<dbReference type="InterPro" id="IPR036409">
    <property type="entry name" value="Aldolase_II/adducin_N_sf"/>
</dbReference>
<dbReference type="Gene3D" id="3.40.225.10">
    <property type="entry name" value="Class II aldolase/adducin N-terminal domain"/>
    <property type="match status" value="1"/>
</dbReference>